<evidence type="ECO:0000313" key="2">
    <source>
        <dbReference type="Proteomes" id="UP000281553"/>
    </source>
</evidence>
<sequence>MTYALPVLVAGPLPKIVIVLKFYDGSWNLQKFHSEINLKDSSIQRCRRFMERVTTVGILLEQMKEAPKLYVKSVSAWQAPAKRHDAFIERSNEFRREEIRRRRQFAKELHCKLLGEMFGPLKEAKMITRG</sequence>
<keyword evidence="2" id="KW-1185">Reference proteome</keyword>
<dbReference type="AlphaFoldDB" id="A0A3P7LG72"/>
<proteinExistence type="predicted"/>
<feature type="non-terminal residue" evidence="1">
    <location>
        <position position="130"/>
    </location>
</feature>
<dbReference type="EMBL" id="UYRU01064022">
    <property type="protein sequence ID" value="VDN15905.1"/>
    <property type="molecule type" value="Genomic_DNA"/>
</dbReference>
<protein>
    <submittedName>
        <fullName evidence="1">Uncharacterized protein</fullName>
    </submittedName>
</protein>
<evidence type="ECO:0000313" key="1">
    <source>
        <dbReference type="EMBL" id="VDN15905.1"/>
    </source>
</evidence>
<accession>A0A3P7LG72</accession>
<dbReference type="Proteomes" id="UP000281553">
    <property type="component" value="Unassembled WGS sequence"/>
</dbReference>
<reference evidence="1 2" key="1">
    <citation type="submission" date="2018-11" db="EMBL/GenBank/DDBJ databases">
        <authorList>
            <consortium name="Pathogen Informatics"/>
        </authorList>
    </citation>
    <scope>NUCLEOTIDE SEQUENCE [LARGE SCALE GENOMIC DNA]</scope>
</reference>
<organism evidence="1 2">
    <name type="scientific">Dibothriocephalus latus</name>
    <name type="common">Fish tapeworm</name>
    <name type="synonym">Diphyllobothrium latum</name>
    <dbReference type="NCBI Taxonomy" id="60516"/>
    <lineage>
        <taxon>Eukaryota</taxon>
        <taxon>Metazoa</taxon>
        <taxon>Spiralia</taxon>
        <taxon>Lophotrochozoa</taxon>
        <taxon>Platyhelminthes</taxon>
        <taxon>Cestoda</taxon>
        <taxon>Eucestoda</taxon>
        <taxon>Diphyllobothriidea</taxon>
        <taxon>Diphyllobothriidae</taxon>
        <taxon>Dibothriocephalus</taxon>
    </lineage>
</organism>
<name>A0A3P7LG72_DIBLA</name>
<gene>
    <name evidence="1" type="ORF">DILT_LOCUS11736</name>
</gene>